<proteinExistence type="predicted"/>
<organism evidence="1 2">
    <name type="scientific">Streptomyces hoynatensis</name>
    <dbReference type="NCBI Taxonomy" id="1141874"/>
    <lineage>
        <taxon>Bacteria</taxon>
        <taxon>Bacillati</taxon>
        <taxon>Actinomycetota</taxon>
        <taxon>Actinomycetes</taxon>
        <taxon>Kitasatosporales</taxon>
        <taxon>Streptomycetaceae</taxon>
        <taxon>Streptomyces</taxon>
    </lineage>
</organism>
<evidence type="ECO:0000313" key="1">
    <source>
        <dbReference type="EMBL" id="RKN37509.1"/>
    </source>
</evidence>
<accession>A0A3A9YN63</accession>
<evidence type="ECO:0000313" key="2">
    <source>
        <dbReference type="Proteomes" id="UP000272474"/>
    </source>
</evidence>
<protein>
    <submittedName>
        <fullName evidence="1">Uncharacterized protein</fullName>
    </submittedName>
</protein>
<reference evidence="1 2" key="1">
    <citation type="journal article" date="2014" name="Int. J. Syst. Evol. Microbiol.">
        <title>Streptomyces hoynatensis sp. nov., isolated from deep marine sediment.</title>
        <authorList>
            <person name="Veyisoglu A."/>
            <person name="Sahin N."/>
        </authorList>
    </citation>
    <scope>NUCLEOTIDE SEQUENCE [LARGE SCALE GENOMIC DNA]</scope>
    <source>
        <strain evidence="1 2">KCTC 29097</strain>
    </source>
</reference>
<name>A0A3A9YN63_9ACTN</name>
<comment type="caution">
    <text evidence="1">The sequence shown here is derived from an EMBL/GenBank/DDBJ whole genome shotgun (WGS) entry which is preliminary data.</text>
</comment>
<keyword evidence="2" id="KW-1185">Reference proteome</keyword>
<sequence>MKSLGLLLAVSLVALAAVIGYRSGREAERKAAWEPIADRMEDAGTALAGEFRARAGSSAGRAARGVQWICVSLDPQGLPLVVVVTDARPEGTEADQLLADIRDFLAQRHGADFARGHSDMLLTSEGEVVRDLPAATLDPHPRAAAADPRRIVPSSL</sequence>
<dbReference type="RefSeq" id="WP_120684525.1">
    <property type="nucleotide sequence ID" value="NZ_RBAL01000024.1"/>
</dbReference>
<dbReference type="EMBL" id="RBAL01000024">
    <property type="protein sequence ID" value="RKN37509.1"/>
    <property type="molecule type" value="Genomic_DNA"/>
</dbReference>
<gene>
    <name evidence="1" type="ORF">D7294_27610</name>
</gene>
<dbReference type="Proteomes" id="UP000272474">
    <property type="component" value="Unassembled WGS sequence"/>
</dbReference>
<dbReference type="AlphaFoldDB" id="A0A3A9YN63"/>